<dbReference type="Proteomes" id="UP001433508">
    <property type="component" value="Unassembled WGS sequence"/>
</dbReference>
<dbReference type="EMBL" id="MU971338">
    <property type="protein sequence ID" value="KAK9240709.1"/>
    <property type="molecule type" value="Genomic_DNA"/>
</dbReference>
<organism evidence="1 2">
    <name type="scientific">Lipomyces kononenkoae</name>
    <name type="common">Yeast</name>
    <dbReference type="NCBI Taxonomy" id="34357"/>
    <lineage>
        <taxon>Eukaryota</taxon>
        <taxon>Fungi</taxon>
        <taxon>Dikarya</taxon>
        <taxon>Ascomycota</taxon>
        <taxon>Saccharomycotina</taxon>
        <taxon>Lipomycetes</taxon>
        <taxon>Lipomycetales</taxon>
        <taxon>Lipomycetaceae</taxon>
        <taxon>Lipomyces</taxon>
    </lineage>
</organism>
<sequence length="309" mass="32992">MATVSVQLPLADEVMSPTTTSQHIVDHRDAIVETAVNSIPESLITTAAPRKRNVLDMFRLEGRVAVVTGGARGLGYAMAEGLCAAGLSGLAILDLQSDLGESACEQLHSEYGVSARFYRLDVRDEVAVQDAMDAVVRDLGQIDILLLSAGVADLVHAEDYSPAKFRRVIDINLNGSFVCAQAAGKHMIAAGRGGSVIFIGSMSGSIVNWPQPQSAYNASKAGVIHLMKSLSAEWAQYRIRCNSISPGYMDTPLNTAFEETYFGEWKARTPMGRLGQPEELAGCALWLASDASSFCTGSDILIDGGYTVL</sequence>
<gene>
    <name evidence="1" type="ORF">V1525DRAFT_394733</name>
</gene>
<evidence type="ECO:0000313" key="1">
    <source>
        <dbReference type="EMBL" id="KAK9240709.1"/>
    </source>
</evidence>
<keyword evidence="2" id="KW-1185">Reference proteome</keyword>
<comment type="caution">
    <text evidence="1">The sequence shown here is derived from an EMBL/GenBank/DDBJ whole genome shotgun (WGS) entry which is preliminary data.</text>
</comment>
<name>A0ACC3T9U4_LIPKO</name>
<evidence type="ECO:0000313" key="2">
    <source>
        <dbReference type="Proteomes" id="UP001433508"/>
    </source>
</evidence>
<accession>A0ACC3T9U4</accession>
<reference evidence="2" key="1">
    <citation type="journal article" date="2024" name="Front. Bioeng. Biotechnol.">
        <title>Genome-scale model development and genomic sequencing of the oleaginous clade Lipomyces.</title>
        <authorList>
            <person name="Czajka J.J."/>
            <person name="Han Y."/>
            <person name="Kim J."/>
            <person name="Mondo S.J."/>
            <person name="Hofstad B.A."/>
            <person name="Robles A."/>
            <person name="Haridas S."/>
            <person name="Riley R."/>
            <person name="LaButti K."/>
            <person name="Pangilinan J."/>
            <person name="Andreopoulos W."/>
            <person name="Lipzen A."/>
            <person name="Yan J."/>
            <person name="Wang M."/>
            <person name="Ng V."/>
            <person name="Grigoriev I.V."/>
            <person name="Spatafora J.W."/>
            <person name="Magnuson J.K."/>
            <person name="Baker S.E."/>
            <person name="Pomraning K.R."/>
        </authorList>
    </citation>
    <scope>NUCLEOTIDE SEQUENCE [LARGE SCALE GENOMIC DNA]</scope>
    <source>
        <strain evidence="2">CBS 7786</strain>
    </source>
</reference>
<protein>
    <submittedName>
        <fullName evidence="1">Uncharacterized protein</fullName>
    </submittedName>
</protein>
<proteinExistence type="predicted"/>